<protein>
    <submittedName>
        <fullName evidence="2">Uncharacterized protein</fullName>
    </submittedName>
</protein>
<evidence type="ECO:0000313" key="3">
    <source>
        <dbReference type="Proteomes" id="UP000828390"/>
    </source>
</evidence>
<gene>
    <name evidence="2" type="ORF">DPMN_121536</name>
</gene>
<organism evidence="2 3">
    <name type="scientific">Dreissena polymorpha</name>
    <name type="common">Zebra mussel</name>
    <name type="synonym">Mytilus polymorpha</name>
    <dbReference type="NCBI Taxonomy" id="45954"/>
    <lineage>
        <taxon>Eukaryota</taxon>
        <taxon>Metazoa</taxon>
        <taxon>Spiralia</taxon>
        <taxon>Lophotrochozoa</taxon>
        <taxon>Mollusca</taxon>
        <taxon>Bivalvia</taxon>
        <taxon>Autobranchia</taxon>
        <taxon>Heteroconchia</taxon>
        <taxon>Euheterodonta</taxon>
        <taxon>Imparidentia</taxon>
        <taxon>Neoheterodontei</taxon>
        <taxon>Myida</taxon>
        <taxon>Dreissenoidea</taxon>
        <taxon>Dreissenidae</taxon>
        <taxon>Dreissena</taxon>
    </lineage>
</organism>
<proteinExistence type="predicted"/>
<reference evidence="2" key="2">
    <citation type="submission" date="2020-11" db="EMBL/GenBank/DDBJ databases">
        <authorList>
            <person name="McCartney M.A."/>
            <person name="Auch B."/>
            <person name="Kono T."/>
            <person name="Mallez S."/>
            <person name="Becker A."/>
            <person name="Gohl D.M."/>
            <person name="Silverstein K.A.T."/>
            <person name="Koren S."/>
            <person name="Bechman K.B."/>
            <person name="Herman A."/>
            <person name="Abrahante J.E."/>
            <person name="Garbe J."/>
        </authorList>
    </citation>
    <scope>NUCLEOTIDE SEQUENCE</scope>
    <source>
        <strain evidence="2">Duluth1</strain>
        <tissue evidence="2">Whole animal</tissue>
    </source>
</reference>
<comment type="caution">
    <text evidence="2">The sequence shown here is derived from an EMBL/GenBank/DDBJ whole genome shotgun (WGS) entry which is preliminary data.</text>
</comment>
<evidence type="ECO:0000256" key="1">
    <source>
        <dbReference type="SAM" id="MobiDB-lite"/>
    </source>
</evidence>
<keyword evidence="3" id="KW-1185">Reference proteome</keyword>
<reference evidence="2" key="1">
    <citation type="journal article" date="2019" name="bioRxiv">
        <title>The Genome of the Zebra Mussel, Dreissena polymorpha: A Resource for Invasive Species Research.</title>
        <authorList>
            <person name="McCartney M.A."/>
            <person name="Auch B."/>
            <person name="Kono T."/>
            <person name="Mallez S."/>
            <person name="Zhang Y."/>
            <person name="Obille A."/>
            <person name="Becker A."/>
            <person name="Abrahante J.E."/>
            <person name="Garbe J."/>
            <person name="Badalamenti J.P."/>
            <person name="Herman A."/>
            <person name="Mangelson H."/>
            <person name="Liachko I."/>
            <person name="Sullivan S."/>
            <person name="Sone E.D."/>
            <person name="Koren S."/>
            <person name="Silverstein K.A.T."/>
            <person name="Beckman K.B."/>
            <person name="Gohl D.M."/>
        </authorList>
    </citation>
    <scope>NUCLEOTIDE SEQUENCE</scope>
    <source>
        <strain evidence="2">Duluth1</strain>
        <tissue evidence="2">Whole animal</tissue>
    </source>
</reference>
<feature type="compositionally biased region" description="Acidic residues" evidence="1">
    <location>
        <begin position="162"/>
        <end position="175"/>
    </location>
</feature>
<sequence length="195" mass="21814">QLSQRLYSTGNQLRGYISFYLFPHVVSELQSNFVFQAANQPSHDCPAVGDKSAVLWKQGKQSFGIKTKIHSDLNVILELSEHLDMPSSPARQQKKMNNELDQSLTNPDTSALLEFKRNDVVYSVPHKTYAPVAAEVVQQEHVLLTDIAADSKELKVGGQDETGQESEDSEEEDVGLEMHAIEPTEEDLWQGSMEL</sequence>
<dbReference type="AlphaFoldDB" id="A0A9D4GN01"/>
<accession>A0A9D4GN01</accession>
<feature type="non-terminal residue" evidence="2">
    <location>
        <position position="195"/>
    </location>
</feature>
<dbReference type="EMBL" id="JAIWYP010000005">
    <property type="protein sequence ID" value="KAH3819792.1"/>
    <property type="molecule type" value="Genomic_DNA"/>
</dbReference>
<evidence type="ECO:0000313" key="2">
    <source>
        <dbReference type="EMBL" id="KAH3819792.1"/>
    </source>
</evidence>
<dbReference type="Proteomes" id="UP000828390">
    <property type="component" value="Unassembled WGS sequence"/>
</dbReference>
<name>A0A9D4GN01_DREPO</name>
<feature type="region of interest" description="Disordered" evidence="1">
    <location>
        <begin position="150"/>
        <end position="195"/>
    </location>
</feature>